<name>A0ABX9Q547_9BACT</name>
<dbReference type="InterPro" id="IPR014780">
    <property type="entry name" value="tRNA_psdUridine_synth_TruB"/>
</dbReference>
<comment type="catalytic activity">
    <reaction evidence="1">
        <text>uridine(55) in tRNA = pseudouridine(55) in tRNA</text>
        <dbReference type="Rhea" id="RHEA:42532"/>
        <dbReference type="Rhea" id="RHEA-COMP:10101"/>
        <dbReference type="Rhea" id="RHEA-COMP:10102"/>
        <dbReference type="ChEBI" id="CHEBI:65314"/>
        <dbReference type="ChEBI" id="CHEBI:65315"/>
        <dbReference type="EC" id="5.4.99.25"/>
    </reaction>
</comment>
<feature type="non-terminal residue" evidence="7">
    <location>
        <position position="77"/>
    </location>
</feature>
<dbReference type="SUPFAM" id="SSF55120">
    <property type="entry name" value="Pseudouridine synthase"/>
    <property type="match status" value="1"/>
</dbReference>
<keyword evidence="4" id="KW-0819">tRNA processing</keyword>
<dbReference type="PANTHER" id="PTHR13767:SF2">
    <property type="entry name" value="PSEUDOURIDYLATE SYNTHASE TRUB1"/>
    <property type="match status" value="1"/>
</dbReference>
<keyword evidence="5" id="KW-0413">Isomerase</keyword>
<feature type="domain" description="Pseudouridine synthase II N-terminal" evidence="6">
    <location>
        <begin position="23"/>
        <end position="77"/>
    </location>
</feature>
<evidence type="ECO:0000256" key="1">
    <source>
        <dbReference type="ARBA" id="ARBA00000385"/>
    </source>
</evidence>
<evidence type="ECO:0000313" key="7">
    <source>
        <dbReference type="EMBL" id="RKH82216.1"/>
    </source>
</evidence>
<reference evidence="7 8" key="1">
    <citation type="submission" date="2018-09" db="EMBL/GenBank/DDBJ databases">
        <authorList>
            <person name="Livingstone P.G."/>
            <person name="Whitworth D.E."/>
        </authorList>
    </citation>
    <scope>NUCLEOTIDE SEQUENCE [LARGE SCALE GENOMIC DNA]</scope>
    <source>
        <strain evidence="7 8">CA031B</strain>
    </source>
</reference>
<dbReference type="Gene3D" id="3.30.2350.10">
    <property type="entry name" value="Pseudouridine synthase"/>
    <property type="match status" value="1"/>
</dbReference>
<evidence type="ECO:0000256" key="4">
    <source>
        <dbReference type="ARBA" id="ARBA00022694"/>
    </source>
</evidence>
<gene>
    <name evidence="7" type="primary">truB</name>
    <name evidence="7" type="ORF">D7Y13_42980</name>
</gene>
<dbReference type="InterPro" id="IPR002501">
    <property type="entry name" value="PsdUridine_synth_N"/>
</dbReference>
<organism evidence="7 8">
    <name type="scientific">Corallococcus praedator</name>
    <dbReference type="NCBI Taxonomy" id="2316724"/>
    <lineage>
        <taxon>Bacteria</taxon>
        <taxon>Pseudomonadati</taxon>
        <taxon>Myxococcota</taxon>
        <taxon>Myxococcia</taxon>
        <taxon>Myxococcales</taxon>
        <taxon>Cystobacterineae</taxon>
        <taxon>Myxococcaceae</taxon>
        <taxon>Corallococcus</taxon>
    </lineage>
</organism>
<protein>
    <recommendedName>
        <fullName evidence="3">tRNA pseudouridine(55) synthase</fullName>
        <ecNumber evidence="3">5.4.99.25</ecNumber>
    </recommendedName>
</protein>
<keyword evidence="8" id="KW-1185">Reference proteome</keyword>
<sequence length="77" mass="8747">MIVVYKPRGMSSKDVSRWFERRFTRIKMGHVGTLDPMAEGVLPVLFGKATRIQDFLLAGTKCYEFDVKFGTATDTLD</sequence>
<dbReference type="Proteomes" id="UP000278907">
    <property type="component" value="Unassembled WGS sequence"/>
</dbReference>
<dbReference type="InterPro" id="IPR020103">
    <property type="entry name" value="PsdUridine_synth_cat_dom_sf"/>
</dbReference>
<dbReference type="PANTHER" id="PTHR13767">
    <property type="entry name" value="TRNA-PSEUDOURIDINE SYNTHASE"/>
    <property type="match status" value="1"/>
</dbReference>
<evidence type="ECO:0000256" key="2">
    <source>
        <dbReference type="ARBA" id="ARBA00005642"/>
    </source>
</evidence>
<dbReference type="Pfam" id="PF01509">
    <property type="entry name" value="TruB_N"/>
    <property type="match status" value="1"/>
</dbReference>
<evidence type="ECO:0000256" key="3">
    <source>
        <dbReference type="ARBA" id="ARBA00012787"/>
    </source>
</evidence>
<comment type="caution">
    <text evidence="7">The sequence shown here is derived from an EMBL/GenBank/DDBJ whole genome shotgun (WGS) entry which is preliminary data.</text>
</comment>
<dbReference type="EMBL" id="RAWI01001040">
    <property type="protein sequence ID" value="RKH82216.1"/>
    <property type="molecule type" value="Genomic_DNA"/>
</dbReference>
<proteinExistence type="inferred from homology"/>
<evidence type="ECO:0000313" key="8">
    <source>
        <dbReference type="Proteomes" id="UP000278907"/>
    </source>
</evidence>
<comment type="similarity">
    <text evidence="2">Belongs to the pseudouridine synthase TruB family. Type 1 subfamily.</text>
</comment>
<evidence type="ECO:0000256" key="5">
    <source>
        <dbReference type="ARBA" id="ARBA00023235"/>
    </source>
</evidence>
<evidence type="ECO:0000259" key="6">
    <source>
        <dbReference type="Pfam" id="PF01509"/>
    </source>
</evidence>
<dbReference type="EC" id="5.4.99.25" evidence="3"/>
<accession>A0ABX9Q547</accession>